<protein>
    <submittedName>
        <fullName evidence="2">DUF2029 domain-containing protein</fullName>
    </submittedName>
</protein>
<keyword evidence="1" id="KW-0472">Membrane</keyword>
<comment type="caution">
    <text evidence="2">The sequence shown here is derived from an EMBL/GenBank/DDBJ whole genome shotgun (WGS) entry which is preliminary data.</text>
</comment>
<keyword evidence="1" id="KW-0812">Transmembrane</keyword>
<feature type="transmembrane region" description="Helical" evidence="1">
    <location>
        <begin position="356"/>
        <end position="374"/>
    </location>
</feature>
<proteinExistence type="predicted"/>
<gene>
    <name evidence="2" type="ORF">GCM10023185_27820</name>
</gene>
<evidence type="ECO:0000313" key="3">
    <source>
        <dbReference type="Proteomes" id="UP001501153"/>
    </source>
</evidence>
<feature type="transmembrane region" description="Helical" evidence="1">
    <location>
        <begin position="386"/>
        <end position="409"/>
    </location>
</feature>
<evidence type="ECO:0000313" key="2">
    <source>
        <dbReference type="EMBL" id="GAA4361001.1"/>
    </source>
</evidence>
<feature type="transmembrane region" description="Helical" evidence="1">
    <location>
        <begin position="269"/>
        <end position="288"/>
    </location>
</feature>
<dbReference type="Proteomes" id="UP001501153">
    <property type="component" value="Unassembled WGS sequence"/>
</dbReference>
<dbReference type="EMBL" id="BAABGZ010000056">
    <property type="protein sequence ID" value="GAA4361001.1"/>
    <property type="molecule type" value="Genomic_DNA"/>
</dbReference>
<dbReference type="RefSeq" id="WP_345236683.1">
    <property type="nucleotide sequence ID" value="NZ_BAABGZ010000056.1"/>
</dbReference>
<feature type="transmembrane region" description="Helical" evidence="1">
    <location>
        <begin position="200"/>
        <end position="230"/>
    </location>
</feature>
<keyword evidence="3" id="KW-1185">Reference proteome</keyword>
<sequence length="450" mass="49175">MSAWRRFLAVVAVGLSLLAYLALAYATPRQEFGQLLGLFAIAMAGYLVLVKVRVSLRTGLLVALLFRLAWLPATPALSDDFHRFRWDGLLAANAVSPFEFKPNELIAAQDSAAPPIPFSTELASELRAIFPLLNSPNYYSVYPPVSQLVFAAGAALFPSSQLGFVVFLRLLILAAEAGSAALLLGLLARWGRPRPRALLYLLHPLAIIELTGNLHFEAVVIFFILLAIWLLSQGKVLVSAGALGLAVASKLTPLLLLPYLIKRLGRRKFVAYSLVVGSVLALLFSVFIPAKLLLHISQSLGLYFRTFEFNASLYYLLRALGYQYQGYNEIAIIGPALGAVAALALLGLAWREKATTLAGLPAVLLLAFTIYYLCATIVHPWYLTPLLALSVFTNFRYALLWGGLAVLSYAAYRTPAFQENFWLLGLEYGLSLGLLLYELRRDGAGHSPAA</sequence>
<accession>A0ABP8IKI8</accession>
<name>A0ABP8IKI8_9BACT</name>
<organism evidence="2 3">
    <name type="scientific">Hymenobacter saemangeumensis</name>
    <dbReference type="NCBI Taxonomy" id="1084522"/>
    <lineage>
        <taxon>Bacteria</taxon>
        <taxon>Pseudomonadati</taxon>
        <taxon>Bacteroidota</taxon>
        <taxon>Cytophagia</taxon>
        <taxon>Cytophagales</taxon>
        <taxon>Hymenobacteraceae</taxon>
        <taxon>Hymenobacter</taxon>
    </lineage>
</organism>
<feature type="transmembrane region" description="Helical" evidence="1">
    <location>
        <begin position="236"/>
        <end position="257"/>
    </location>
</feature>
<reference evidence="3" key="1">
    <citation type="journal article" date="2019" name="Int. J. Syst. Evol. Microbiol.">
        <title>The Global Catalogue of Microorganisms (GCM) 10K type strain sequencing project: providing services to taxonomists for standard genome sequencing and annotation.</title>
        <authorList>
            <consortium name="The Broad Institute Genomics Platform"/>
            <consortium name="The Broad Institute Genome Sequencing Center for Infectious Disease"/>
            <person name="Wu L."/>
            <person name="Ma J."/>
        </authorList>
    </citation>
    <scope>NUCLEOTIDE SEQUENCE [LARGE SCALE GENOMIC DNA]</scope>
    <source>
        <strain evidence="3">JCM 17923</strain>
    </source>
</reference>
<feature type="transmembrane region" description="Helical" evidence="1">
    <location>
        <begin position="166"/>
        <end position="188"/>
    </location>
</feature>
<feature type="transmembrane region" description="Helical" evidence="1">
    <location>
        <begin position="34"/>
        <end position="52"/>
    </location>
</feature>
<dbReference type="Pfam" id="PF26314">
    <property type="entry name" value="MptA_B_family"/>
    <property type="match status" value="1"/>
</dbReference>
<feature type="transmembrane region" description="Helical" evidence="1">
    <location>
        <begin position="329"/>
        <end position="350"/>
    </location>
</feature>
<keyword evidence="1" id="KW-1133">Transmembrane helix</keyword>
<evidence type="ECO:0000256" key="1">
    <source>
        <dbReference type="SAM" id="Phobius"/>
    </source>
</evidence>
<feature type="transmembrane region" description="Helical" evidence="1">
    <location>
        <begin position="59"/>
        <end position="77"/>
    </location>
</feature>